<accession>A0A101M1Q3</accession>
<keyword evidence="2" id="KW-0496">Mitochondrion</keyword>
<sequence length="117" mass="13579">MMMRIKLSQLMREKGKERETLVGNIQNQSQLQPGSRRRERIDQRSSVLHVIHLDIMPLNVLKGRERVSSMHLPLMLMMRMSICIKGRRPKKMSMIPKKNTFSFQLSQGLSPPIVILG</sequence>
<geneLocation type="mitochondrion" evidence="2"/>
<dbReference type="EMBL" id="LKAM01000003">
    <property type="protein sequence ID" value="KUM49275.1"/>
    <property type="molecule type" value="Genomic_DNA"/>
</dbReference>
<name>A0A101M1Q3_PICGL</name>
<comment type="caution">
    <text evidence="2">The sequence shown here is derived from an EMBL/GenBank/DDBJ whole genome shotgun (WGS) entry which is preliminary data.</text>
</comment>
<gene>
    <name evidence="2" type="ORF">ABT39_MTgene3824</name>
</gene>
<protein>
    <submittedName>
        <fullName evidence="2">Uncharacterized protein</fullName>
    </submittedName>
</protein>
<reference evidence="2" key="1">
    <citation type="journal article" date="2015" name="Genome Biol. Evol.">
        <title>Organellar Genomes of White Spruce (Picea glauca): Assembly and Annotation.</title>
        <authorList>
            <person name="Jackman S.D."/>
            <person name="Warren R.L."/>
            <person name="Gibb E.A."/>
            <person name="Vandervalk B.P."/>
            <person name="Mohamadi H."/>
            <person name="Chu J."/>
            <person name="Raymond A."/>
            <person name="Pleasance S."/>
            <person name="Coope R."/>
            <person name="Wildung M.R."/>
            <person name="Ritland C.E."/>
            <person name="Bousquet J."/>
            <person name="Jones S.J."/>
            <person name="Bohlmann J."/>
            <person name="Birol I."/>
        </authorList>
    </citation>
    <scope>NUCLEOTIDE SEQUENCE [LARGE SCALE GENOMIC DNA]</scope>
    <source>
        <tissue evidence="2">Flushing bud</tissue>
    </source>
</reference>
<evidence type="ECO:0000313" key="2">
    <source>
        <dbReference type="EMBL" id="KUM49275.1"/>
    </source>
</evidence>
<organism evidence="2">
    <name type="scientific">Picea glauca</name>
    <name type="common">White spruce</name>
    <name type="synonym">Pinus glauca</name>
    <dbReference type="NCBI Taxonomy" id="3330"/>
    <lineage>
        <taxon>Eukaryota</taxon>
        <taxon>Viridiplantae</taxon>
        <taxon>Streptophyta</taxon>
        <taxon>Embryophyta</taxon>
        <taxon>Tracheophyta</taxon>
        <taxon>Spermatophyta</taxon>
        <taxon>Pinopsida</taxon>
        <taxon>Pinidae</taxon>
        <taxon>Conifers I</taxon>
        <taxon>Pinales</taxon>
        <taxon>Pinaceae</taxon>
        <taxon>Picea</taxon>
    </lineage>
</organism>
<evidence type="ECO:0000256" key="1">
    <source>
        <dbReference type="SAM" id="MobiDB-lite"/>
    </source>
</evidence>
<feature type="compositionally biased region" description="Polar residues" evidence="1">
    <location>
        <begin position="23"/>
        <end position="33"/>
    </location>
</feature>
<dbReference type="AlphaFoldDB" id="A0A101M1Q3"/>
<feature type="region of interest" description="Disordered" evidence="1">
    <location>
        <begin position="16"/>
        <end position="40"/>
    </location>
</feature>
<proteinExistence type="predicted"/>